<dbReference type="InterPro" id="IPR000073">
    <property type="entry name" value="AB_hydrolase_1"/>
</dbReference>
<feature type="domain" description="AB hydrolase-1" evidence="1">
    <location>
        <begin position="41"/>
        <end position="257"/>
    </location>
</feature>
<gene>
    <name evidence="2" type="ORF">EHS89_15920</name>
</gene>
<proteinExistence type="predicted"/>
<dbReference type="RefSeq" id="WP_124927154.1">
    <property type="nucleotide sequence ID" value="NZ_BMOH01000003.1"/>
</dbReference>
<evidence type="ECO:0000313" key="3">
    <source>
        <dbReference type="Proteomes" id="UP000267535"/>
    </source>
</evidence>
<dbReference type="PANTHER" id="PTHR43689">
    <property type="entry name" value="HYDROLASE"/>
    <property type="match status" value="1"/>
</dbReference>
<dbReference type="Gene3D" id="3.40.50.1820">
    <property type="entry name" value="alpha/beta hydrolase"/>
    <property type="match status" value="1"/>
</dbReference>
<keyword evidence="3" id="KW-1185">Reference proteome</keyword>
<comment type="caution">
    <text evidence="2">The sequence shown here is derived from an EMBL/GenBank/DDBJ whole genome shotgun (WGS) entry which is preliminary data.</text>
</comment>
<evidence type="ECO:0000313" key="2">
    <source>
        <dbReference type="EMBL" id="RRC98059.1"/>
    </source>
</evidence>
<dbReference type="SUPFAM" id="SSF53474">
    <property type="entry name" value="alpha/beta-Hydrolases"/>
    <property type="match status" value="1"/>
</dbReference>
<dbReference type="InterPro" id="IPR029058">
    <property type="entry name" value="AB_hydrolase_fold"/>
</dbReference>
<protein>
    <submittedName>
        <fullName evidence="2">Alpha/beta hydrolase</fullName>
    </submittedName>
</protein>
<dbReference type="OrthoDB" id="9779853at2"/>
<organism evidence="2 3">
    <name type="scientific">Amphritea balenae</name>
    <dbReference type="NCBI Taxonomy" id="452629"/>
    <lineage>
        <taxon>Bacteria</taxon>
        <taxon>Pseudomonadati</taxon>
        <taxon>Pseudomonadota</taxon>
        <taxon>Gammaproteobacteria</taxon>
        <taxon>Oceanospirillales</taxon>
        <taxon>Oceanospirillaceae</taxon>
        <taxon>Amphritea</taxon>
    </lineage>
</organism>
<keyword evidence="2" id="KW-0378">Hydrolase</keyword>
<dbReference type="GO" id="GO:0016787">
    <property type="term" value="F:hydrolase activity"/>
    <property type="evidence" value="ECO:0007669"/>
    <property type="project" value="UniProtKB-KW"/>
</dbReference>
<dbReference type="Proteomes" id="UP000267535">
    <property type="component" value="Unassembled WGS sequence"/>
</dbReference>
<dbReference type="Pfam" id="PF12697">
    <property type="entry name" value="Abhydrolase_6"/>
    <property type="match status" value="1"/>
</dbReference>
<dbReference type="AlphaFoldDB" id="A0A3P1SM85"/>
<sequence>MTKIFDAESIPLNSSTGFYPVGGKRLEYVWLGPKPEAALTLVFLHEGLGCVALWQDFPEQVARATGCGVLVYSRAGYGASDPVDLPRPLSYMHDEGLKVLPALLDAAGVRNAVLVGHSDGSSIALIHAGGVTDPRIKGLVLMAPHVFVEPLSLESIANSKVLYTETDLRQRLKRYHDENVDCAFWGWNDAWLAPAFVDWNIEKYLSQISVPTLLIQGQDDQYGTELQLQAIASQIAGPVSTVLLERCGHSPFRDQPKLSQQALVDFIPTCRQ</sequence>
<reference evidence="2 3" key="1">
    <citation type="submission" date="2018-11" db="EMBL/GenBank/DDBJ databases">
        <title>The draft genome sequence of Amphritea balenae JAMM 1525T.</title>
        <authorList>
            <person name="Fang Z."/>
            <person name="Zhang Y."/>
            <person name="Han X."/>
        </authorList>
    </citation>
    <scope>NUCLEOTIDE SEQUENCE [LARGE SCALE GENOMIC DNA]</scope>
    <source>
        <strain evidence="2 3">JAMM 1525</strain>
    </source>
</reference>
<accession>A0A3P1SM85</accession>
<dbReference type="EMBL" id="RQXV01000009">
    <property type="protein sequence ID" value="RRC98059.1"/>
    <property type="molecule type" value="Genomic_DNA"/>
</dbReference>
<evidence type="ECO:0000259" key="1">
    <source>
        <dbReference type="Pfam" id="PF12697"/>
    </source>
</evidence>
<dbReference type="PANTHER" id="PTHR43689:SF8">
    <property type="entry name" value="ALPHA_BETA-HYDROLASES SUPERFAMILY PROTEIN"/>
    <property type="match status" value="1"/>
</dbReference>
<name>A0A3P1SM85_9GAMM</name>